<keyword evidence="9" id="KW-1185">Reference proteome</keyword>
<evidence type="ECO:0000313" key="9">
    <source>
        <dbReference type="Proteomes" id="UP000438093"/>
    </source>
</evidence>
<protein>
    <submittedName>
        <fullName evidence="8">Molybdopterin-dependent oxidoreductase</fullName>
    </submittedName>
</protein>
<dbReference type="GO" id="GO:0046872">
    <property type="term" value="F:metal ion binding"/>
    <property type="evidence" value="ECO:0007669"/>
    <property type="project" value="UniProtKB-KW"/>
</dbReference>
<reference evidence="9" key="1">
    <citation type="submission" date="2019-08" db="EMBL/GenBank/DDBJ databases">
        <title>Arthrobacter sp. nov., isolated from plateau pika and Tibetan wild ass.</title>
        <authorList>
            <person name="Ge Y."/>
        </authorList>
    </citation>
    <scope>NUCLEOTIDE SEQUENCE [LARGE SCALE GENOMIC DNA]</scope>
    <source>
        <strain evidence="9">HF-4214</strain>
    </source>
</reference>
<accession>A0A6N7RQZ2</accession>
<dbReference type="InterPro" id="IPR019546">
    <property type="entry name" value="TAT_signal_bac_arc"/>
</dbReference>
<dbReference type="InterPro" id="IPR006311">
    <property type="entry name" value="TAT_signal"/>
</dbReference>
<evidence type="ECO:0000313" key="8">
    <source>
        <dbReference type="EMBL" id="MRX83679.1"/>
    </source>
</evidence>
<dbReference type="Gene3D" id="2.40.40.20">
    <property type="match status" value="1"/>
</dbReference>
<dbReference type="GO" id="GO:0016491">
    <property type="term" value="F:oxidoreductase activity"/>
    <property type="evidence" value="ECO:0007669"/>
    <property type="project" value="UniProtKB-KW"/>
</dbReference>
<name>A0A6N7RQZ2_9ACTN</name>
<organism evidence="8 9">
    <name type="scientific">Eggerthella guodeyinii</name>
    <dbReference type="NCBI Taxonomy" id="2690837"/>
    <lineage>
        <taxon>Bacteria</taxon>
        <taxon>Bacillati</taxon>
        <taxon>Actinomycetota</taxon>
        <taxon>Coriobacteriia</taxon>
        <taxon>Eggerthellales</taxon>
        <taxon>Eggerthellaceae</taxon>
        <taxon>Eggerthella</taxon>
    </lineage>
</organism>
<dbReference type="SMART" id="SM00926">
    <property type="entry name" value="Molybdop_Fe4S4"/>
    <property type="match status" value="1"/>
</dbReference>
<evidence type="ECO:0000259" key="7">
    <source>
        <dbReference type="PROSITE" id="PS51669"/>
    </source>
</evidence>
<dbReference type="PROSITE" id="PS51318">
    <property type="entry name" value="TAT"/>
    <property type="match status" value="1"/>
</dbReference>
<dbReference type="Gene3D" id="2.20.25.90">
    <property type="entry name" value="ADC-like domains"/>
    <property type="match status" value="1"/>
</dbReference>
<dbReference type="PROSITE" id="PS51669">
    <property type="entry name" value="4FE4S_MOW_BIS_MGD"/>
    <property type="match status" value="1"/>
</dbReference>
<dbReference type="PANTHER" id="PTHR43742">
    <property type="entry name" value="TRIMETHYLAMINE-N-OXIDE REDUCTASE"/>
    <property type="match status" value="1"/>
</dbReference>
<dbReference type="GO" id="GO:0051536">
    <property type="term" value="F:iron-sulfur cluster binding"/>
    <property type="evidence" value="ECO:0007669"/>
    <property type="project" value="UniProtKB-KW"/>
</dbReference>
<dbReference type="Pfam" id="PF01568">
    <property type="entry name" value="Molydop_binding"/>
    <property type="match status" value="1"/>
</dbReference>
<keyword evidence="5" id="KW-0408">Iron</keyword>
<dbReference type="SUPFAM" id="SSF50692">
    <property type="entry name" value="ADC-like"/>
    <property type="match status" value="1"/>
</dbReference>
<dbReference type="EMBL" id="VTFY01000014">
    <property type="protein sequence ID" value="MRX83679.1"/>
    <property type="molecule type" value="Genomic_DNA"/>
</dbReference>
<dbReference type="SUPFAM" id="SSF53706">
    <property type="entry name" value="Formate dehydrogenase/DMSO reductase, domains 1-3"/>
    <property type="match status" value="1"/>
</dbReference>
<dbReference type="RefSeq" id="WP_154334489.1">
    <property type="nucleotide sequence ID" value="NZ_VTFY01000014.1"/>
</dbReference>
<dbReference type="InterPro" id="IPR006963">
    <property type="entry name" value="Mopterin_OxRdtase_4Fe-4S_dom"/>
</dbReference>
<evidence type="ECO:0000256" key="1">
    <source>
        <dbReference type="ARBA" id="ARBA00010312"/>
    </source>
</evidence>
<keyword evidence="3" id="KW-0732">Signal</keyword>
<evidence type="ECO:0000256" key="3">
    <source>
        <dbReference type="ARBA" id="ARBA00022729"/>
    </source>
</evidence>
<dbReference type="Gene3D" id="3.40.228.10">
    <property type="entry name" value="Dimethylsulfoxide Reductase, domain 2"/>
    <property type="match status" value="2"/>
</dbReference>
<dbReference type="GO" id="GO:0043546">
    <property type="term" value="F:molybdopterin cofactor binding"/>
    <property type="evidence" value="ECO:0007669"/>
    <property type="project" value="InterPro"/>
</dbReference>
<evidence type="ECO:0000256" key="2">
    <source>
        <dbReference type="ARBA" id="ARBA00022723"/>
    </source>
</evidence>
<dbReference type="Proteomes" id="UP000438093">
    <property type="component" value="Unassembled WGS sequence"/>
</dbReference>
<dbReference type="AlphaFoldDB" id="A0A6N7RQZ2"/>
<comment type="caution">
    <text evidence="8">The sequence shown here is derived from an EMBL/GenBank/DDBJ whole genome shotgun (WGS) entry which is preliminary data.</text>
</comment>
<dbReference type="Pfam" id="PF00384">
    <property type="entry name" value="Molybdopterin"/>
    <property type="match status" value="1"/>
</dbReference>
<comment type="similarity">
    <text evidence="1">Belongs to the prokaryotic molybdopterin-containing oxidoreductase family.</text>
</comment>
<dbReference type="InterPro" id="IPR009010">
    <property type="entry name" value="Asp_de-COase-like_dom_sf"/>
</dbReference>
<gene>
    <name evidence="8" type="ORF">GJG86_14440</name>
</gene>
<dbReference type="PANTHER" id="PTHR43742:SF6">
    <property type="entry name" value="OXIDOREDUCTASE YYAE-RELATED"/>
    <property type="match status" value="1"/>
</dbReference>
<dbReference type="Gene3D" id="3.40.50.740">
    <property type="match status" value="2"/>
</dbReference>
<proteinExistence type="inferred from homology"/>
<feature type="domain" description="4Fe-4S Mo/W bis-MGD-type" evidence="7">
    <location>
        <begin position="51"/>
        <end position="108"/>
    </location>
</feature>
<evidence type="ECO:0000256" key="5">
    <source>
        <dbReference type="ARBA" id="ARBA00023004"/>
    </source>
</evidence>
<evidence type="ECO:0000256" key="4">
    <source>
        <dbReference type="ARBA" id="ARBA00023002"/>
    </source>
</evidence>
<dbReference type="InterPro" id="IPR006657">
    <property type="entry name" value="MoPterin_dinucl-bd_dom"/>
</dbReference>
<dbReference type="Pfam" id="PF04879">
    <property type="entry name" value="Molybdop_Fe4S4"/>
    <property type="match status" value="1"/>
</dbReference>
<sequence>MSETTSPRTGLTRRSFLKTTGAVAGALAVSEVVGSRLDAFGQSVEGTASNEEVKYVACRGNCHGGCQFKCTVRNNKVVKNEMAPMPNEAYNRMCSKGLSMPQMTYSPDRIKYPMRRVAGTERGAGQWERISWEEAIGDITTKWKECIAEHGGLSIAQSGACSGTLCGGYVDLAKSLFGFSSIVHQADMASIQTAMDYVGVDGQFFGGTELADVVNAKNLFLFGINSAISVIHSSPFIYEMKKNGGKVVSIDPNCSPTVAKFADIHVALRTGTDGMLYMGILHVLLDEGLVDEGFLKSHSVAPFLVRKSDGLYLRQEDLGLIEVDRSTDTPKARDARILVLGTDGTLGVVDEVDDPVLTGVEEVEGVAVATVYDRIVERLSEYPLGTCSEVCGISEDVIRELAHLYADGPTATLDNYGADHYTNGHTGYEALYTVHAFTGNLLKRGAFKGGIGASADYAGVPAWLARLKETHPVTRFPQDRKMEELAAANDGKRPSLRMSFNQLGEALGKGSVNGQQFVKGYDGFALKSWWITGMNPLPSAVNRRELLDEFDKIDLIVVQDIMWTESAEYADIVLPVAFYTEATDLAAMTDGKTAPFLQASEKCVDPQFESKTDFEIVNLVLEGMGYGHLACSSSEEWLRFCIDNSKSMPKKGITLERIFEEKVVEYVERPETGPALRDGTTCYQLKFPTTTGRINIYTEEPRSSNPWPGVFDVDRERMLYWEPPLEAWPFSVGGYEPSEAAKKYPLSFHWKRSRFATHTKFSRGCHWLDEIEPEPYLRINTDDAIARGINTGDYVKVFNDRGWCVIKAHRDNGLQPGCIDSPQRWQGKDYREGNMVDLANTEMHPYMYNSNFNECQVEVEKYQEA</sequence>
<dbReference type="InterPro" id="IPR006656">
    <property type="entry name" value="Mopterin_OxRdtase"/>
</dbReference>
<dbReference type="NCBIfam" id="TIGR01409">
    <property type="entry name" value="TAT_signal_seq"/>
    <property type="match status" value="1"/>
</dbReference>
<keyword evidence="6" id="KW-0411">Iron-sulfur</keyword>
<evidence type="ECO:0000256" key="6">
    <source>
        <dbReference type="ARBA" id="ARBA00023014"/>
    </source>
</evidence>
<keyword evidence="2" id="KW-0479">Metal-binding</keyword>
<keyword evidence="4" id="KW-0560">Oxidoreductase</keyword>
<dbReference type="InterPro" id="IPR050612">
    <property type="entry name" value="Prok_Mopterin_Oxidored"/>
</dbReference>